<protein>
    <submittedName>
        <fullName evidence="2">Uncharacterized protein</fullName>
    </submittedName>
</protein>
<dbReference type="AlphaFoldDB" id="A0A1F6CDP6"/>
<keyword evidence="1" id="KW-0812">Transmembrane</keyword>
<accession>A0A1F6CDP6</accession>
<evidence type="ECO:0000313" key="3">
    <source>
        <dbReference type="Proteomes" id="UP000178344"/>
    </source>
</evidence>
<keyword evidence="1" id="KW-0472">Membrane</keyword>
<dbReference type="Proteomes" id="UP000178344">
    <property type="component" value="Unassembled WGS sequence"/>
</dbReference>
<proteinExistence type="predicted"/>
<sequence>MQIGEKIVLSQKTKTEVIVNSFMNALWLILGGAFVTLGVWFLTNKFRQMSRTAIQDFFDIAIVPGDEVRTKELISSQVLYVTRMLAQRGVWFLNRIAQAEGREAVELIRYFKKAGEITAEDGKILVPRELFNHGLKSPAITDPKLRSEWRRFFRLWRTLQGFLLALPRYLPIEMKRLG</sequence>
<feature type="transmembrane region" description="Helical" evidence="1">
    <location>
        <begin position="22"/>
        <end position="42"/>
    </location>
</feature>
<evidence type="ECO:0000256" key="1">
    <source>
        <dbReference type="SAM" id="Phobius"/>
    </source>
</evidence>
<evidence type="ECO:0000313" key="2">
    <source>
        <dbReference type="EMBL" id="OGG47100.1"/>
    </source>
</evidence>
<comment type="caution">
    <text evidence="2">The sequence shown here is derived from an EMBL/GenBank/DDBJ whole genome shotgun (WGS) entry which is preliminary data.</text>
</comment>
<name>A0A1F6CDP6_9BACT</name>
<dbReference type="EMBL" id="MFKQ01000030">
    <property type="protein sequence ID" value="OGG47100.1"/>
    <property type="molecule type" value="Genomic_DNA"/>
</dbReference>
<organism evidence="2 3">
    <name type="scientific">Candidatus Kaiserbacteria bacterium RIFCSPHIGHO2_01_FULL_49_13</name>
    <dbReference type="NCBI Taxonomy" id="1798477"/>
    <lineage>
        <taxon>Bacteria</taxon>
        <taxon>Candidatus Kaiseribacteriota</taxon>
    </lineage>
</organism>
<reference evidence="2 3" key="1">
    <citation type="journal article" date="2016" name="Nat. Commun.">
        <title>Thousands of microbial genomes shed light on interconnected biogeochemical processes in an aquifer system.</title>
        <authorList>
            <person name="Anantharaman K."/>
            <person name="Brown C.T."/>
            <person name="Hug L.A."/>
            <person name="Sharon I."/>
            <person name="Castelle C.J."/>
            <person name="Probst A.J."/>
            <person name="Thomas B.C."/>
            <person name="Singh A."/>
            <person name="Wilkins M.J."/>
            <person name="Karaoz U."/>
            <person name="Brodie E.L."/>
            <person name="Williams K.H."/>
            <person name="Hubbard S.S."/>
            <person name="Banfield J.F."/>
        </authorList>
    </citation>
    <scope>NUCLEOTIDE SEQUENCE [LARGE SCALE GENOMIC DNA]</scope>
</reference>
<gene>
    <name evidence="2" type="ORF">A2671_00825</name>
</gene>
<keyword evidence="1" id="KW-1133">Transmembrane helix</keyword>